<evidence type="ECO:0000256" key="1">
    <source>
        <dbReference type="SAM" id="Phobius"/>
    </source>
</evidence>
<feature type="transmembrane region" description="Helical" evidence="1">
    <location>
        <begin position="40"/>
        <end position="61"/>
    </location>
</feature>
<reference evidence="2 3" key="1">
    <citation type="submission" date="2021-01" db="EMBL/GenBank/DDBJ databases">
        <title>Draft genome sequence of Micromonospora sp. strain STR1s_6.</title>
        <authorList>
            <person name="Karlyshev A."/>
            <person name="Jawad R."/>
        </authorList>
    </citation>
    <scope>NUCLEOTIDE SEQUENCE [LARGE SCALE GENOMIC DNA]</scope>
    <source>
        <strain evidence="2 3">STR1S-6</strain>
    </source>
</reference>
<dbReference type="Proteomes" id="UP000622245">
    <property type="component" value="Unassembled WGS sequence"/>
</dbReference>
<dbReference type="EMBL" id="JAEVHL010000002">
    <property type="protein sequence ID" value="MBM0274162.1"/>
    <property type="molecule type" value="Genomic_DNA"/>
</dbReference>
<keyword evidence="1" id="KW-1133">Transmembrane helix</keyword>
<dbReference type="RefSeq" id="WP_203146592.1">
    <property type="nucleotide sequence ID" value="NZ_JAEVHL010000002.1"/>
</dbReference>
<keyword evidence="3" id="KW-1185">Reference proteome</keyword>
<keyword evidence="1" id="KW-0812">Transmembrane</keyword>
<organism evidence="2 3">
    <name type="scientific">Micromonospora tarensis</name>
    <dbReference type="NCBI Taxonomy" id="2806100"/>
    <lineage>
        <taxon>Bacteria</taxon>
        <taxon>Bacillati</taxon>
        <taxon>Actinomycetota</taxon>
        <taxon>Actinomycetes</taxon>
        <taxon>Micromonosporales</taxon>
        <taxon>Micromonosporaceae</taxon>
        <taxon>Micromonospora</taxon>
    </lineage>
</organism>
<evidence type="ECO:0000313" key="3">
    <source>
        <dbReference type="Proteomes" id="UP000622245"/>
    </source>
</evidence>
<evidence type="ECO:0000313" key="2">
    <source>
        <dbReference type="EMBL" id="MBM0274162.1"/>
    </source>
</evidence>
<protein>
    <submittedName>
        <fullName evidence="2">Uncharacterized protein</fullName>
    </submittedName>
</protein>
<comment type="caution">
    <text evidence="2">The sequence shown here is derived from an EMBL/GenBank/DDBJ whole genome shotgun (WGS) entry which is preliminary data.</text>
</comment>
<keyword evidence="1" id="KW-0472">Membrane</keyword>
<gene>
    <name evidence="2" type="ORF">JM949_01115</name>
</gene>
<proteinExistence type="predicted"/>
<name>A0ABS1Y9T8_9ACTN</name>
<accession>A0ABS1Y9T8</accession>
<sequence>MYHHLCTKRIIGWISAVAALLLILALAVHAIGCRHPVTSDLFVLGGVAATLLGMVSIRLLLGDSAAYVQGVRETVDRLAAALPKTGDRPQG</sequence>